<evidence type="ECO:0000256" key="5">
    <source>
        <dbReference type="ARBA" id="ARBA00022475"/>
    </source>
</evidence>
<keyword evidence="12" id="KW-0863">Zinc-finger</keyword>
<dbReference type="CDD" id="cd17135">
    <property type="entry name" value="RBD_CRAF"/>
    <property type="match status" value="1"/>
</dbReference>
<dbReference type="SMART" id="SM00220">
    <property type="entry name" value="S_TKc"/>
    <property type="match status" value="1"/>
</dbReference>
<dbReference type="GO" id="GO:0004709">
    <property type="term" value="F:MAP kinase kinase kinase activity"/>
    <property type="evidence" value="ECO:0007669"/>
    <property type="project" value="TreeGrafter"/>
</dbReference>
<keyword evidence="8" id="KW-0597">Phosphoprotein</keyword>
<evidence type="ECO:0000256" key="14">
    <source>
        <dbReference type="ARBA" id="ARBA00022833"/>
    </source>
</evidence>
<comment type="similarity">
    <text evidence="3">Belongs to the protein kinase superfamily. TKL Ser/Thr protein kinase family. RAF subfamily.</text>
</comment>
<dbReference type="Gene3D" id="3.30.60.20">
    <property type="match status" value="1"/>
</dbReference>
<dbReference type="Pfam" id="PF07714">
    <property type="entry name" value="PK_Tyr_Ser-Thr"/>
    <property type="match status" value="1"/>
</dbReference>
<dbReference type="PROSITE" id="PS50011">
    <property type="entry name" value="PROTEIN_KINASE_DOM"/>
    <property type="match status" value="1"/>
</dbReference>
<gene>
    <name evidence="22" type="primary">LOC101879928</name>
</gene>
<dbReference type="InterPro" id="IPR029071">
    <property type="entry name" value="Ubiquitin-like_domsf"/>
</dbReference>
<evidence type="ECO:0000256" key="10">
    <source>
        <dbReference type="ARBA" id="ARBA00022723"/>
    </source>
</evidence>
<dbReference type="Gene3D" id="3.10.20.90">
    <property type="entry name" value="Phosphatidylinositol 3-kinase Catalytic Subunit, Chain A, domain 1"/>
    <property type="match status" value="1"/>
</dbReference>
<keyword evidence="14" id="KW-0862">Zinc</keyword>
<evidence type="ECO:0000256" key="20">
    <source>
        <dbReference type="ARBA" id="ARBA00048977"/>
    </source>
</evidence>
<dbReference type="PROSITE" id="PS50081">
    <property type="entry name" value="ZF_DAG_PE_2"/>
    <property type="match status" value="1"/>
</dbReference>
<dbReference type="GO" id="GO:0005739">
    <property type="term" value="C:mitochondrion"/>
    <property type="evidence" value="ECO:0007669"/>
    <property type="project" value="TreeGrafter"/>
</dbReference>
<dbReference type="Ensembl" id="ENSMUNT00000017370.2">
    <property type="protein sequence ID" value="ENSMUNP00000015095.2"/>
    <property type="gene ID" value="ENSMUNG00000011703.2"/>
</dbReference>
<evidence type="ECO:0000256" key="19">
    <source>
        <dbReference type="ARBA" id="ARBA00048659"/>
    </source>
</evidence>
<dbReference type="EC" id="2.7.11.1" evidence="4"/>
<dbReference type="SUPFAM" id="SSF54236">
    <property type="entry name" value="Ubiquitin-like"/>
    <property type="match status" value="1"/>
</dbReference>
<keyword evidence="5" id="KW-1003">Cell membrane</keyword>
<evidence type="ECO:0000256" key="12">
    <source>
        <dbReference type="ARBA" id="ARBA00022771"/>
    </source>
</evidence>
<evidence type="ECO:0000256" key="21">
    <source>
        <dbReference type="SAM" id="MobiDB-lite"/>
    </source>
</evidence>
<dbReference type="SUPFAM" id="SSF57889">
    <property type="entry name" value="Cysteine-rich domain"/>
    <property type="match status" value="1"/>
</dbReference>
<feature type="region of interest" description="Disordered" evidence="21">
    <location>
        <begin position="249"/>
        <end position="302"/>
    </location>
</feature>
<evidence type="ECO:0000256" key="4">
    <source>
        <dbReference type="ARBA" id="ARBA00012513"/>
    </source>
</evidence>
<keyword evidence="11" id="KW-0547">Nucleotide-binding</keyword>
<dbReference type="SMART" id="SM00109">
    <property type="entry name" value="C1"/>
    <property type="match status" value="1"/>
</dbReference>
<keyword evidence="7" id="KW-0723">Serine/threonine-protein kinase</keyword>
<dbReference type="PANTHER" id="PTHR44329:SF22">
    <property type="entry name" value="RAF PROTO-ONCOGENE SERINE_THREONINE-PROTEIN KINASE"/>
    <property type="match status" value="1"/>
</dbReference>
<dbReference type="Proteomes" id="UP000694405">
    <property type="component" value="Chromosome 9"/>
</dbReference>
<evidence type="ECO:0000256" key="6">
    <source>
        <dbReference type="ARBA" id="ARBA00022490"/>
    </source>
</evidence>
<evidence type="ECO:0000256" key="1">
    <source>
        <dbReference type="ARBA" id="ARBA00004236"/>
    </source>
</evidence>
<dbReference type="InterPro" id="IPR008271">
    <property type="entry name" value="Ser/Thr_kinase_AS"/>
</dbReference>
<dbReference type="GO" id="GO:0005829">
    <property type="term" value="C:cytosol"/>
    <property type="evidence" value="ECO:0007669"/>
    <property type="project" value="TreeGrafter"/>
</dbReference>
<evidence type="ECO:0000256" key="7">
    <source>
        <dbReference type="ARBA" id="ARBA00022527"/>
    </source>
</evidence>
<evidence type="ECO:0000313" key="23">
    <source>
        <dbReference type="Proteomes" id="UP000694405"/>
    </source>
</evidence>
<dbReference type="Gene3D" id="3.30.200.20">
    <property type="entry name" value="Phosphorylase Kinase, domain 1"/>
    <property type="match status" value="1"/>
</dbReference>
<dbReference type="PROSITE" id="PS00108">
    <property type="entry name" value="PROTEIN_KINASE_ST"/>
    <property type="match status" value="1"/>
</dbReference>
<dbReference type="GO" id="GO:0005886">
    <property type="term" value="C:plasma membrane"/>
    <property type="evidence" value="ECO:0007669"/>
    <property type="project" value="UniProtKB-SubCell"/>
</dbReference>
<name>A0A8C6NDG9_MELUD</name>
<evidence type="ECO:0000256" key="18">
    <source>
        <dbReference type="ARBA" id="ARBA00042977"/>
    </source>
</evidence>
<protein>
    <recommendedName>
        <fullName evidence="17">RAF proto-oncogene serine/threonine-protein kinase</fullName>
        <ecNumber evidence="4">2.7.11.1</ecNumber>
    </recommendedName>
    <alternativeName>
        <fullName evidence="18">Raf-1</fullName>
    </alternativeName>
</protein>
<dbReference type="FunFam" id="3.10.20.90:FF:000015">
    <property type="entry name" value="B-Raf proto-oncogene serine/threonine-protein kinase"/>
    <property type="match status" value="1"/>
</dbReference>
<feature type="compositionally biased region" description="Polar residues" evidence="21">
    <location>
        <begin position="264"/>
        <end position="276"/>
    </location>
</feature>
<dbReference type="InterPro" id="IPR020454">
    <property type="entry name" value="DAG/PE-bd"/>
</dbReference>
<proteinExistence type="inferred from homology"/>
<comment type="subcellular location">
    <subcellularLocation>
        <location evidence="1">Cell membrane</location>
    </subcellularLocation>
    <subcellularLocation>
        <location evidence="2">Cytoplasm</location>
    </subcellularLocation>
</comment>
<accession>A0A8C6NDG9</accession>
<evidence type="ECO:0000256" key="9">
    <source>
        <dbReference type="ARBA" id="ARBA00022679"/>
    </source>
</evidence>
<evidence type="ECO:0000313" key="22">
    <source>
        <dbReference type="Ensembl" id="ENSMUNP00000015095.2"/>
    </source>
</evidence>
<dbReference type="PROSITE" id="PS00479">
    <property type="entry name" value="ZF_DAG_PE_1"/>
    <property type="match status" value="1"/>
</dbReference>
<accession>A0A8V5G9M0</accession>
<evidence type="ECO:0000256" key="3">
    <source>
        <dbReference type="ARBA" id="ARBA00010507"/>
    </source>
</evidence>
<evidence type="ECO:0000256" key="11">
    <source>
        <dbReference type="ARBA" id="ARBA00022741"/>
    </source>
</evidence>
<dbReference type="PANTHER" id="PTHR44329">
    <property type="entry name" value="SERINE/THREONINE-PROTEIN KINASE TNNI3K-RELATED"/>
    <property type="match status" value="1"/>
</dbReference>
<dbReference type="InterPro" id="IPR000719">
    <property type="entry name" value="Prot_kinase_dom"/>
</dbReference>
<evidence type="ECO:0000256" key="17">
    <source>
        <dbReference type="ARBA" id="ARBA00040839"/>
    </source>
</evidence>
<dbReference type="FunFam" id="3.30.200.20:FF:000024">
    <property type="entry name" value="B-Raf proto-oncogene serine/threonine-protein kinase"/>
    <property type="match status" value="1"/>
</dbReference>
<dbReference type="FunFam" id="1.10.510.10:FF:000036">
    <property type="entry name" value="RAF proto-oncogene serine/threonine-protein kinase"/>
    <property type="match status" value="1"/>
</dbReference>
<dbReference type="Pfam" id="PF00130">
    <property type="entry name" value="C1_1"/>
    <property type="match status" value="1"/>
</dbReference>
<dbReference type="InterPro" id="IPR001245">
    <property type="entry name" value="Ser-Thr/Tyr_kinase_cat_dom"/>
</dbReference>
<dbReference type="InterPro" id="IPR017441">
    <property type="entry name" value="Protein_kinase_ATP_BS"/>
</dbReference>
<dbReference type="InterPro" id="IPR002219">
    <property type="entry name" value="PKC_DAG/PE"/>
</dbReference>
<dbReference type="PROSITE" id="PS00107">
    <property type="entry name" value="PROTEIN_KINASE_ATP"/>
    <property type="match status" value="1"/>
</dbReference>
<dbReference type="InterPro" id="IPR003116">
    <property type="entry name" value="RBD_dom"/>
</dbReference>
<dbReference type="PROSITE" id="PS50898">
    <property type="entry name" value="RBD"/>
    <property type="match status" value="1"/>
</dbReference>
<feature type="compositionally biased region" description="Low complexity" evidence="21">
    <location>
        <begin position="253"/>
        <end position="263"/>
    </location>
</feature>
<sequence>MEHIQGAWKTISNGFGLKDSVFDGPNCISPTIVQQFGYQRRASDDGKISDTSKTSNTIRVFLPNKQRTVVNVRNGMTLHDCLMKALKVRGLQPECCAVFRLLTEPKGKKVRLDWNTDAASLIGEELQVDFLDHVPLTTHNFARKTFLKLAFCDICQKFLLNGFRCQTCGYKFHEHCSTKVPTMCVDWSNIRQLFSQHRYSTPHAFTFNTTNPSSEGSLSQRQRSTSTPNVHMVSTTMPVDSRIIEDAIRSHSESASPSALSGSPNNMSPTGWSQPKTPVPAQRERAPGSNTQEKNKIRPRGQRDSSYYWEIEASEVMLSTRIGSGSFGTVYKGKWHGDVAVKILKVVDPTPEQFQAFRNEVAVLRKTRHVNILLFMGYMTKDNLAIVTQWCEGSSLYKHLHVQETKFQMFQLIDIARQTAQGMDYLHAKNIIHRDMKSNNIFLHEGLTVKIGDFGLATVKSRWSGSQQVEQPTGSILWMAPEVIRMQDSNPFSFQSDVYSYGIVLYELMTGELPYSHINNRDQIIFMVGRGYASPDLSKLYKNCPKAMKRLVADCLKKVREERPLFPQILSSIELLQHSLPKINRSASEPSLHRAAHTEDINSCTLTSTRLPVF</sequence>
<comment type="catalytic activity">
    <reaction evidence="20">
        <text>L-seryl-[protein] + ATP = O-phospho-L-seryl-[protein] + ADP + H(+)</text>
        <dbReference type="Rhea" id="RHEA:17989"/>
        <dbReference type="Rhea" id="RHEA-COMP:9863"/>
        <dbReference type="Rhea" id="RHEA-COMP:11604"/>
        <dbReference type="ChEBI" id="CHEBI:15378"/>
        <dbReference type="ChEBI" id="CHEBI:29999"/>
        <dbReference type="ChEBI" id="CHEBI:30616"/>
        <dbReference type="ChEBI" id="CHEBI:83421"/>
        <dbReference type="ChEBI" id="CHEBI:456216"/>
        <dbReference type="EC" id="2.7.11.1"/>
    </reaction>
    <physiologicalReaction direction="left-to-right" evidence="20">
        <dbReference type="Rhea" id="RHEA:17990"/>
    </physiologicalReaction>
</comment>
<reference evidence="22" key="3">
    <citation type="submission" date="2025-09" db="UniProtKB">
        <authorList>
            <consortium name="Ensembl"/>
        </authorList>
    </citation>
    <scope>IDENTIFICATION</scope>
</reference>
<keyword evidence="23" id="KW-1185">Reference proteome</keyword>
<keyword evidence="16" id="KW-0472">Membrane</keyword>
<dbReference type="AlphaFoldDB" id="A0A8C6NDG9"/>
<dbReference type="InterPro" id="IPR011009">
    <property type="entry name" value="Kinase-like_dom_sf"/>
</dbReference>
<dbReference type="GO" id="GO:0008270">
    <property type="term" value="F:zinc ion binding"/>
    <property type="evidence" value="ECO:0007669"/>
    <property type="project" value="UniProtKB-KW"/>
</dbReference>
<evidence type="ECO:0000256" key="13">
    <source>
        <dbReference type="ARBA" id="ARBA00022777"/>
    </source>
</evidence>
<dbReference type="Gene3D" id="1.10.510.10">
    <property type="entry name" value="Transferase(Phosphotransferase) domain 1"/>
    <property type="match status" value="1"/>
</dbReference>
<dbReference type="CDD" id="cd14149">
    <property type="entry name" value="STKc_C-Raf"/>
    <property type="match status" value="1"/>
</dbReference>
<dbReference type="Pfam" id="PF02196">
    <property type="entry name" value="RBD"/>
    <property type="match status" value="1"/>
</dbReference>
<dbReference type="FunFam" id="3.30.60.20:FF:000004">
    <property type="entry name" value="B-Raf proto-oncogene serine/threonine-protein kinase"/>
    <property type="match status" value="1"/>
</dbReference>
<reference evidence="22" key="2">
    <citation type="submission" date="2025-08" db="UniProtKB">
        <authorList>
            <consortium name="Ensembl"/>
        </authorList>
    </citation>
    <scope>IDENTIFICATION</scope>
</reference>
<keyword evidence="9" id="KW-0808">Transferase</keyword>
<dbReference type="CDD" id="cd20870">
    <property type="entry name" value="C1_A_C-Raf"/>
    <property type="match status" value="1"/>
</dbReference>
<keyword evidence="10" id="KW-0479">Metal-binding</keyword>
<dbReference type="PRINTS" id="PR00008">
    <property type="entry name" value="DAGPEDOMAIN"/>
</dbReference>
<keyword evidence="6" id="KW-0963">Cytoplasm</keyword>
<organism evidence="22 23">
    <name type="scientific">Melopsittacus undulatus</name>
    <name type="common">Budgerigar</name>
    <name type="synonym">Psittacus undulatus</name>
    <dbReference type="NCBI Taxonomy" id="13146"/>
    <lineage>
        <taxon>Eukaryota</taxon>
        <taxon>Metazoa</taxon>
        <taxon>Chordata</taxon>
        <taxon>Craniata</taxon>
        <taxon>Vertebrata</taxon>
        <taxon>Euteleostomi</taxon>
        <taxon>Archelosauria</taxon>
        <taxon>Archosauria</taxon>
        <taxon>Dinosauria</taxon>
        <taxon>Saurischia</taxon>
        <taxon>Theropoda</taxon>
        <taxon>Coelurosauria</taxon>
        <taxon>Aves</taxon>
        <taxon>Neognathae</taxon>
        <taxon>Neoaves</taxon>
        <taxon>Telluraves</taxon>
        <taxon>Australaves</taxon>
        <taxon>Psittaciformes</taxon>
        <taxon>Psittaculidae</taxon>
        <taxon>Melopsittacus</taxon>
    </lineage>
</organism>
<feature type="region of interest" description="Disordered" evidence="21">
    <location>
        <begin position="205"/>
        <end position="233"/>
    </location>
</feature>
<feature type="compositionally biased region" description="Polar residues" evidence="21">
    <location>
        <begin position="206"/>
        <end position="233"/>
    </location>
</feature>
<keyword evidence="15" id="KW-0067">ATP-binding</keyword>
<evidence type="ECO:0000256" key="2">
    <source>
        <dbReference type="ARBA" id="ARBA00004496"/>
    </source>
</evidence>
<dbReference type="GO" id="GO:0005524">
    <property type="term" value="F:ATP binding"/>
    <property type="evidence" value="ECO:0007669"/>
    <property type="project" value="UniProtKB-UniRule"/>
</dbReference>
<dbReference type="SUPFAM" id="SSF56112">
    <property type="entry name" value="Protein kinase-like (PK-like)"/>
    <property type="match status" value="1"/>
</dbReference>
<evidence type="ECO:0000256" key="16">
    <source>
        <dbReference type="ARBA" id="ARBA00023136"/>
    </source>
</evidence>
<dbReference type="SMART" id="SM00455">
    <property type="entry name" value="RBD"/>
    <property type="match status" value="1"/>
</dbReference>
<reference evidence="22" key="1">
    <citation type="submission" date="2020-03" db="EMBL/GenBank/DDBJ databases">
        <title>Melopsittacus undulatus (budgerigar) genome, bMelUnd1, maternal haplotype with Z.</title>
        <authorList>
            <person name="Gedman G."/>
            <person name="Mountcastle J."/>
            <person name="Haase B."/>
            <person name="Formenti G."/>
            <person name="Wright T."/>
            <person name="Apodaca J."/>
            <person name="Pelan S."/>
            <person name="Chow W."/>
            <person name="Rhie A."/>
            <person name="Howe K."/>
            <person name="Fedrigo O."/>
            <person name="Jarvis E.D."/>
        </authorList>
    </citation>
    <scope>NUCLEOTIDE SEQUENCE [LARGE SCALE GENOMIC DNA]</scope>
</reference>
<keyword evidence="13" id="KW-0418">Kinase</keyword>
<evidence type="ECO:0000256" key="8">
    <source>
        <dbReference type="ARBA" id="ARBA00022553"/>
    </source>
</evidence>
<evidence type="ECO:0000256" key="15">
    <source>
        <dbReference type="ARBA" id="ARBA00022840"/>
    </source>
</evidence>
<comment type="catalytic activity">
    <reaction evidence="19">
        <text>L-threonyl-[protein] + ATP = O-phospho-L-threonyl-[protein] + ADP + H(+)</text>
        <dbReference type="Rhea" id="RHEA:46608"/>
        <dbReference type="Rhea" id="RHEA-COMP:11060"/>
        <dbReference type="Rhea" id="RHEA-COMP:11605"/>
        <dbReference type="ChEBI" id="CHEBI:15378"/>
        <dbReference type="ChEBI" id="CHEBI:30013"/>
        <dbReference type="ChEBI" id="CHEBI:30616"/>
        <dbReference type="ChEBI" id="CHEBI:61977"/>
        <dbReference type="ChEBI" id="CHEBI:456216"/>
        <dbReference type="EC" id="2.7.11.1"/>
    </reaction>
    <physiologicalReaction direction="left-to-right" evidence="19">
        <dbReference type="Rhea" id="RHEA:46609"/>
    </physiologicalReaction>
</comment>
<dbReference type="InterPro" id="IPR046349">
    <property type="entry name" value="C1-like_sf"/>
</dbReference>
<dbReference type="InterPro" id="IPR051681">
    <property type="entry name" value="Ser/Thr_Kinases-Pseudokinases"/>
</dbReference>